<organism evidence="5 6">
    <name type="scientific">Sedimentisphaera cyanobacteriorum</name>
    <dbReference type="NCBI Taxonomy" id="1940790"/>
    <lineage>
        <taxon>Bacteria</taxon>
        <taxon>Pseudomonadati</taxon>
        <taxon>Planctomycetota</taxon>
        <taxon>Phycisphaerae</taxon>
        <taxon>Sedimentisphaerales</taxon>
        <taxon>Sedimentisphaeraceae</taxon>
        <taxon>Sedimentisphaera</taxon>
    </lineage>
</organism>
<dbReference type="InterPro" id="IPR015424">
    <property type="entry name" value="PyrdxlP-dep_Trfase"/>
</dbReference>
<dbReference type="PANTHER" id="PTHR30244">
    <property type="entry name" value="TRANSAMINASE"/>
    <property type="match status" value="1"/>
</dbReference>
<keyword evidence="3 4" id="KW-0663">Pyridoxal phosphate</keyword>
<dbReference type="Gene3D" id="3.90.1150.10">
    <property type="entry name" value="Aspartate Aminotransferase, domain 1"/>
    <property type="match status" value="1"/>
</dbReference>
<dbReference type="EC" id="2.6.1.98" evidence="5"/>
<dbReference type="KEGG" id="pbu:L21SP3_00949"/>
<dbReference type="GO" id="GO:0000271">
    <property type="term" value="P:polysaccharide biosynthetic process"/>
    <property type="evidence" value="ECO:0007669"/>
    <property type="project" value="TreeGrafter"/>
</dbReference>
<evidence type="ECO:0000256" key="3">
    <source>
        <dbReference type="PIRSR" id="PIRSR000390-2"/>
    </source>
</evidence>
<accession>A0A1Q2HNS6</accession>
<dbReference type="GO" id="GO:0030170">
    <property type="term" value="F:pyridoxal phosphate binding"/>
    <property type="evidence" value="ECO:0007669"/>
    <property type="project" value="TreeGrafter"/>
</dbReference>
<keyword evidence="5" id="KW-0808">Transferase</keyword>
<name>A0A1Q2HNS6_9BACT</name>
<dbReference type="STRING" id="1940790.L21SP3_00949"/>
<dbReference type="EMBL" id="CP019633">
    <property type="protein sequence ID" value="AQQ09149.1"/>
    <property type="molecule type" value="Genomic_DNA"/>
</dbReference>
<evidence type="ECO:0000256" key="4">
    <source>
        <dbReference type="RuleBase" id="RU004508"/>
    </source>
</evidence>
<reference evidence="6" key="1">
    <citation type="submission" date="2017-02" db="EMBL/GenBank/DDBJ databases">
        <title>Comparative genomics and description of representatives of a novel lineage of planctomycetes thriving in anoxic sediments.</title>
        <authorList>
            <person name="Spring S."/>
            <person name="Bunk B."/>
            <person name="Sproer C."/>
            <person name="Klenk H.-P."/>
        </authorList>
    </citation>
    <scope>NUCLEOTIDE SEQUENCE [LARGE SCALE GENOMIC DNA]</scope>
    <source>
        <strain evidence="6">L21-RPul-D3</strain>
    </source>
</reference>
<evidence type="ECO:0000256" key="1">
    <source>
        <dbReference type="ARBA" id="ARBA00037999"/>
    </source>
</evidence>
<dbReference type="GO" id="GO:0008483">
    <property type="term" value="F:transaminase activity"/>
    <property type="evidence" value="ECO:0007669"/>
    <property type="project" value="UniProtKB-KW"/>
</dbReference>
<evidence type="ECO:0000313" key="5">
    <source>
        <dbReference type="EMBL" id="AQQ09149.1"/>
    </source>
</evidence>
<gene>
    <name evidence="5" type="primary">wbpE_2</name>
    <name evidence="5" type="ORF">L21SP3_00949</name>
</gene>
<protein>
    <submittedName>
        <fullName evidence="5">UDP-2-acetamido-2-deoxy-3-oxo-D-glucuronate aminotransferase</fullName>
        <ecNumber evidence="5">2.6.1.98</ecNumber>
    </submittedName>
</protein>
<dbReference type="InterPro" id="IPR000653">
    <property type="entry name" value="DegT/StrS_aminotransferase"/>
</dbReference>
<dbReference type="InterPro" id="IPR015422">
    <property type="entry name" value="PyrdxlP-dep_Trfase_small"/>
</dbReference>
<keyword evidence="5" id="KW-0032">Aminotransferase</keyword>
<dbReference type="Pfam" id="PF01041">
    <property type="entry name" value="DegT_DnrJ_EryC1"/>
    <property type="match status" value="2"/>
</dbReference>
<evidence type="ECO:0000313" key="6">
    <source>
        <dbReference type="Proteomes" id="UP000188273"/>
    </source>
</evidence>
<dbReference type="Gene3D" id="3.40.640.10">
    <property type="entry name" value="Type I PLP-dependent aspartate aminotransferase-like (Major domain)"/>
    <property type="match status" value="1"/>
</dbReference>
<dbReference type="InterPro" id="IPR015421">
    <property type="entry name" value="PyrdxlP-dep_Trfase_major"/>
</dbReference>
<feature type="active site" description="Proton acceptor" evidence="2">
    <location>
        <position position="152"/>
    </location>
</feature>
<dbReference type="PANTHER" id="PTHR30244:SF34">
    <property type="entry name" value="DTDP-4-AMINO-4,6-DIDEOXYGALACTOSE TRANSAMINASE"/>
    <property type="match status" value="1"/>
</dbReference>
<keyword evidence="6" id="KW-1185">Reference proteome</keyword>
<comment type="similarity">
    <text evidence="1 4">Belongs to the DegT/DnrJ/EryC1 family.</text>
</comment>
<feature type="modified residue" description="N6-(pyridoxal phosphate)lysine" evidence="3">
    <location>
        <position position="152"/>
    </location>
</feature>
<dbReference type="PIRSF" id="PIRSF000390">
    <property type="entry name" value="PLP_StrS"/>
    <property type="match status" value="1"/>
</dbReference>
<dbReference type="Proteomes" id="UP000188273">
    <property type="component" value="Chromosome"/>
</dbReference>
<dbReference type="AlphaFoldDB" id="A0A1Q2HNS6"/>
<dbReference type="SUPFAM" id="SSF53383">
    <property type="entry name" value="PLP-dependent transferases"/>
    <property type="match status" value="1"/>
</dbReference>
<sequence length="386" mass="43430">MNSSQKYQTNLKSIFGAFDAFTMWKGRVALYAILRVLGIGKGDEVILPGYTCVMDVNPVKYVGANPVYVDIEPDTFNMDVSLLEQAITPNTKLIIAQHTYGYVCDMDELMGIAEKYGVTVIEDCCLCVGSTYKGKLAGTFGIASYFSGQWNKPFTTGIGGMVTCNDENVAQDIQELCENELIKPSFKEVLMLQAQLWVYKALIYPRTTALAQNLFRWLTKKGIVVGSSSNEEFEPKMPENFFKAMSSVQAKEGVKKMKSLEANIEHRKKMSSFYDELLGNKGWGIRQFDSSKQDPVMVRYPVRVKDKQKAIEDAAKHGIELGTWFECALHPIETPLEKYDYEIGMCPVADKACEQVVNLPLHTRVSKKTARRTVDFITKYCEEAFA</sequence>
<evidence type="ECO:0000256" key="2">
    <source>
        <dbReference type="PIRSR" id="PIRSR000390-1"/>
    </source>
</evidence>
<proteinExistence type="inferred from homology"/>